<feature type="region of interest" description="Disordered" evidence="3">
    <location>
        <begin position="1"/>
        <end position="24"/>
    </location>
</feature>
<evidence type="ECO:0000256" key="2">
    <source>
        <dbReference type="ARBA" id="ARBA00023172"/>
    </source>
</evidence>
<feature type="domain" description="Tyr recombinase" evidence="4">
    <location>
        <begin position="191"/>
        <end position="398"/>
    </location>
</feature>
<evidence type="ECO:0000259" key="4">
    <source>
        <dbReference type="PROSITE" id="PS51898"/>
    </source>
</evidence>
<dbReference type="SUPFAM" id="SSF54171">
    <property type="entry name" value="DNA-binding domain"/>
    <property type="match status" value="1"/>
</dbReference>
<dbReference type="SUPFAM" id="SSF56349">
    <property type="entry name" value="DNA breaking-rejoining enzymes"/>
    <property type="match status" value="1"/>
</dbReference>
<dbReference type="Gene3D" id="3.30.160.60">
    <property type="entry name" value="Classic Zinc Finger"/>
    <property type="match status" value="1"/>
</dbReference>
<name>A0A1E3A2Q6_9FIRM</name>
<dbReference type="GO" id="GO:0006310">
    <property type="term" value="P:DNA recombination"/>
    <property type="evidence" value="ECO:0007669"/>
    <property type="project" value="UniProtKB-KW"/>
</dbReference>
<gene>
    <name evidence="5" type="ORF">BEH84_06236</name>
</gene>
<dbReference type="Gene3D" id="1.10.150.130">
    <property type="match status" value="1"/>
</dbReference>
<evidence type="ECO:0000313" key="6">
    <source>
        <dbReference type="Proteomes" id="UP000095003"/>
    </source>
</evidence>
<sequence>MSKKERDEKRRDSKGRLLKSGESQRTDGRYTYKYTDAFGEPKFVYSWKLVPTDKIPAGKRPDISLREKIKQIQKDLDDGIDTIGKKMTVCQLYEKYIRQRGNVKRGTHKSRQQLMKLLSEDKIGGASIDSVKLSDAKEWALRMQEKGVAYHTICNGKRSLKAIFYMAVQDDCLRKNPFDFQINEVINDDTVPKVPLTPEQEKELLDFMQSDPVYAKYYDEVLILLETGLRVSELCGLTPADLNFEKRFVNVDHQLLRSTEDGYYIEAPKTDSGYRQVPMSAAAYKAFQRVLHGRKNGKGVVVDGYKGFLFLNRDGLPKAAVHYDAMFQGLAKKFNKCHKEPLPEVMTPHTMRHTFCTRMANAGMNPKALQYIMGHANIVMTLNYYAHATFHSAQEEMERLQAQAQTTAAVHAQPASESAQEAQAA</sequence>
<dbReference type="Pfam" id="PF00589">
    <property type="entry name" value="Phage_integrase"/>
    <property type="match status" value="1"/>
</dbReference>
<protein>
    <submittedName>
        <fullName evidence="5">Transposase from transposon Tn916</fullName>
    </submittedName>
</protein>
<feature type="compositionally biased region" description="Basic and acidic residues" evidence="3">
    <location>
        <begin position="1"/>
        <end position="15"/>
    </location>
</feature>
<dbReference type="CDD" id="cd01189">
    <property type="entry name" value="INT_ICEBs1_C_like"/>
    <property type="match status" value="1"/>
</dbReference>
<dbReference type="InterPro" id="IPR004191">
    <property type="entry name" value="Integrase_Tn916-type_DNA-bd_N"/>
</dbReference>
<feature type="region of interest" description="Disordered" evidence="3">
    <location>
        <begin position="397"/>
        <end position="425"/>
    </location>
</feature>
<dbReference type="Gene3D" id="1.10.443.10">
    <property type="entry name" value="Intergrase catalytic core"/>
    <property type="match status" value="1"/>
</dbReference>
<evidence type="ECO:0000256" key="3">
    <source>
        <dbReference type="SAM" id="MobiDB-lite"/>
    </source>
</evidence>
<dbReference type="GO" id="GO:0008907">
    <property type="term" value="F:integrase activity"/>
    <property type="evidence" value="ECO:0007669"/>
    <property type="project" value="InterPro"/>
</dbReference>
<organism evidence="5 6">
    <name type="scientific">Eisenbergiella tayi</name>
    <dbReference type="NCBI Taxonomy" id="1432052"/>
    <lineage>
        <taxon>Bacteria</taxon>
        <taxon>Bacillati</taxon>
        <taxon>Bacillota</taxon>
        <taxon>Clostridia</taxon>
        <taxon>Lachnospirales</taxon>
        <taxon>Lachnospiraceae</taxon>
        <taxon>Eisenbergiella</taxon>
    </lineage>
</organism>
<accession>A0A1E3A2Q6</accession>
<keyword evidence="1" id="KW-0238">DNA-binding</keyword>
<dbReference type="GO" id="GO:0003677">
    <property type="term" value="F:DNA binding"/>
    <property type="evidence" value="ECO:0007669"/>
    <property type="project" value="UniProtKB-KW"/>
</dbReference>
<dbReference type="PANTHER" id="PTHR30349">
    <property type="entry name" value="PHAGE INTEGRASE-RELATED"/>
    <property type="match status" value="1"/>
</dbReference>
<dbReference type="RefSeq" id="WP_025491678.1">
    <property type="nucleotide sequence ID" value="NZ_MCGI01000009.1"/>
</dbReference>
<evidence type="ECO:0000256" key="1">
    <source>
        <dbReference type="ARBA" id="ARBA00023125"/>
    </source>
</evidence>
<dbReference type="InterPro" id="IPR016177">
    <property type="entry name" value="DNA-bd_dom_sf"/>
</dbReference>
<dbReference type="Pfam" id="PF02920">
    <property type="entry name" value="Integrase_DNA"/>
    <property type="match status" value="1"/>
</dbReference>
<dbReference type="InterPro" id="IPR050090">
    <property type="entry name" value="Tyrosine_recombinase_XerCD"/>
</dbReference>
<dbReference type="InterPro" id="IPR010998">
    <property type="entry name" value="Integrase_recombinase_N"/>
</dbReference>
<evidence type="ECO:0000313" key="5">
    <source>
        <dbReference type="EMBL" id="ODM02681.1"/>
    </source>
</evidence>
<dbReference type="PANTHER" id="PTHR30349:SF88">
    <property type="entry name" value="BLL1584 PROTEIN"/>
    <property type="match status" value="1"/>
</dbReference>
<proteinExistence type="predicted"/>
<dbReference type="EMBL" id="MCGI01000009">
    <property type="protein sequence ID" value="ODM02681.1"/>
    <property type="molecule type" value="Genomic_DNA"/>
</dbReference>
<comment type="caution">
    <text evidence="5">The sequence shown here is derived from an EMBL/GenBank/DDBJ whole genome shotgun (WGS) entry which is preliminary data.</text>
</comment>
<dbReference type="Proteomes" id="UP000095003">
    <property type="component" value="Unassembled WGS sequence"/>
</dbReference>
<feature type="compositionally biased region" description="Low complexity" evidence="3">
    <location>
        <begin position="401"/>
        <end position="425"/>
    </location>
</feature>
<dbReference type="AlphaFoldDB" id="A0A1E3A2Q6"/>
<reference evidence="5 6" key="1">
    <citation type="submission" date="2016-07" db="EMBL/GenBank/DDBJ databases">
        <title>Characterization of isolates of Eisenbergiella tayi derived from blood cultures, using whole genome sequencing.</title>
        <authorList>
            <person name="Burdz T."/>
            <person name="Wiebe D."/>
            <person name="Huynh C."/>
            <person name="Bernard K."/>
        </authorList>
    </citation>
    <scope>NUCLEOTIDE SEQUENCE [LARGE SCALE GENOMIC DNA]</scope>
    <source>
        <strain evidence="5 6">NML 120489</strain>
    </source>
</reference>
<dbReference type="InterPro" id="IPR011010">
    <property type="entry name" value="DNA_brk_join_enz"/>
</dbReference>
<dbReference type="PATRIC" id="fig|1432052.3.peg.6886"/>
<dbReference type="PROSITE" id="PS51898">
    <property type="entry name" value="TYR_RECOMBINASE"/>
    <property type="match status" value="1"/>
</dbReference>
<dbReference type="InterPro" id="IPR013762">
    <property type="entry name" value="Integrase-like_cat_sf"/>
</dbReference>
<keyword evidence="2" id="KW-0233">DNA recombination</keyword>
<dbReference type="InterPro" id="IPR002104">
    <property type="entry name" value="Integrase_catalytic"/>
</dbReference>